<dbReference type="Pfam" id="PF14334">
    <property type="entry name" value="DUF4390"/>
    <property type="match status" value="1"/>
</dbReference>
<dbReference type="RefSeq" id="WP_370905099.1">
    <property type="nucleotide sequence ID" value="NZ_JBGJLR010000003.1"/>
</dbReference>
<dbReference type="EMBL" id="JBGJLR010000003">
    <property type="protein sequence ID" value="MEZ2738564.1"/>
    <property type="molecule type" value="Genomic_DNA"/>
</dbReference>
<evidence type="ECO:0000313" key="3">
    <source>
        <dbReference type="Proteomes" id="UP001567350"/>
    </source>
</evidence>
<feature type="chain" id="PRO_5045925542" evidence="1">
    <location>
        <begin position="30"/>
        <end position="214"/>
    </location>
</feature>
<organism evidence="2 3">
    <name type="scientific">Comamonas jiangduensis</name>
    <dbReference type="NCBI Taxonomy" id="1194168"/>
    <lineage>
        <taxon>Bacteria</taxon>
        <taxon>Pseudomonadati</taxon>
        <taxon>Pseudomonadota</taxon>
        <taxon>Betaproteobacteria</taxon>
        <taxon>Burkholderiales</taxon>
        <taxon>Comamonadaceae</taxon>
        <taxon>Comamonas</taxon>
    </lineage>
</organism>
<gene>
    <name evidence="2" type="ORF">ACBP88_03650</name>
</gene>
<accession>A0ABV4I9M9</accession>
<keyword evidence="3" id="KW-1185">Reference proteome</keyword>
<dbReference type="Proteomes" id="UP001567350">
    <property type="component" value="Unassembled WGS sequence"/>
</dbReference>
<name>A0ABV4I9M9_9BURK</name>
<sequence>MQGRQRRGLVVAAAAALVPALCQPTACQAQEHAAANAQASTSVVEGAGIQLQRDGDAVLLTAALNWSLPDLVQDALLKGIPVHFIAEADMLQERWYWRDEQLLSADRYMRLSYQPLTRRWRLYTGSQPFEGQGLGVALSSSFETLEEAVQSMQRIVRWRIGQVADLPSSGSAILQLRFRIDLSHFPRPLQIGALGRSDWNLLVTRRERVDLDKL</sequence>
<protein>
    <submittedName>
        <fullName evidence="2">DUF4390 domain-containing protein</fullName>
    </submittedName>
</protein>
<comment type="caution">
    <text evidence="2">The sequence shown here is derived from an EMBL/GenBank/DDBJ whole genome shotgun (WGS) entry which is preliminary data.</text>
</comment>
<feature type="signal peptide" evidence="1">
    <location>
        <begin position="1"/>
        <end position="29"/>
    </location>
</feature>
<reference evidence="2 3" key="1">
    <citation type="submission" date="2024-08" db="EMBL/GenBank/DDBJ databases">
        <authorList>
            <person name="Feng Z."/>
            <person name="Ronholm J."/>
        </authorList>
    </citation>
    <scope>NUCLEOTIDE SEQUENCE [LARGE SCALE GENOMIC DNA]</scope>
    <source>
        <strain evidence="2 3">4-AB0-8</strain>
    </source>
</reference>
<evidence type="ECO:0000256" key="1">
    <source>
        <dbReference type="SAM" id="SignalP"/>
    </source>
</evidence>
<evidence type="ECO:0000313" key="2">
    <source>
        <dbReference type="EMBL" id="MEZ2738564.1"/>
    </source>
</evidence>
<dbReference type="InterPro" id="IPR025500">
    <property type="entry name" value="DUF4390"/>
</dbReference>
<keyword evidence="1" id="KW-0732">Signal</keyword>
<proteinExistence type="predicted"/>